<dbReference type="PROSITE" id="PS50043">
    <property type="entry name" value="HTH_LUXR_2"/>
    <property type="match status" value="1"/>
</dbReference>
<proteinExistence type="predicted"/>
<dbReference type="Pfam" id="PF00196">
    <property type="entry name" value="GerE"/>
    <property type="match status" value="1"/>
</dbReference>
<dbReference type="SMART" id="SM00421">
    <property type="entry name" value="HTH_LUXR"/>
    <property type="match status" value="1"/>
</dbReference>
<name>A0A133XH82_9RHOO</name>
<dbReference type="SUPFAM" id="SSF46894">
    <property type="entry name" value="C-terminal effector domain of the bipartite response regulators"/>
    <property type="match status" value="1"/>
</dbReference>
<evidence type="ECO:0000313" key="10">
    <source>
        <dbReference type="Proteomes" id="UP000070186"/>
    </source>
</evidence>
<dbReference type="Pfam" id="PF00072">
    <property type="entry name" value="Response_reg"/>
    <property type="match status" value="1"/>
</dbReference>
<sequence length="203" mass="22566">MHEPLSVFIVDDDASVRDALSLLLGIHDYRVAVFADAESFLKAYKKEWRGCLLLDIRMPGMDGLSLQKHLAELGSELPVIVMTGHGDVASAREAFRALAIDFLEKPLDHKKLLAGLAEAFSRQQVSLVAKMNQDQTQRLLGNLTPREREIMEKVVNGQHNREIAAELGISPRTVEVHKARMMDKLGVGNVADLVRLQLHANRG</sequence>
<dbReference type="InterPro" id="IPR000792">
    <property type="entry name" value="Tscrpt_reg_LuxR_C"/>
</dbReference>
<protein>
    <submittedName>
        <fullName evidence="9">Two-component system response regulator</fullName>
    </submittedName>
</protein>
<evidence type="ECO:0000256" key="3">
    <source>
        <dbReference type="ARBA" id="ARBA00023015"/>
    </source>
</evidence>
<dbReference type="PANTHER" id="PTHR44688">
    <property type="entry name" value="DNA-BINDING TRANSCRIPTIONAL ACTIVATOR DEVR_DOSR"/>
    <property type="match status" value="1"/>
</dbReference>
<dbReference type="InterPro" id="IPR016032">
    <property type="entry name" value="Sig_transdc_resp-reg_C-effctor"/>
</dbReference>
<evidence type="ECO:0000256" key="4">
    <source>
        <dbReference type="ARBA" id="ARBA00023125"/>
    </source>
</evidence>
<dbReference type="AlphaFoldDB" id="A0A133XH82"/>
<dbReference type="Proteomes" id="UP000070186">
    <property type="component" value="Unassembled WGS sequence"/>
</dbReference>
<keyword evidence="5" id="KW-0804">Transcription</keyword>
<keyword evidence="3" id="KW-0805">Transcription regulation</keyword>
<evidence type="ECO:0000256" key="5">
    <source>
        <dbReference type="ARBA" id="ARBA00023163"/>
    </source>
</evidence>
<keyword evidence="4" id="KW-0238">DNA-binding</keyword>
<evidence type="ECO:0000259" key="7">
    <source>
        <dbReference type="PROSITE" id="PS50043"/>
    </source>
</evidence>
<dbReference type="PRINTS" id="PR00038">
    <property type="entry name" value="HTHLUXR"/>
</dbReference>
<organism evidence="9 10">
    <name type="scientific">Dechloromonas denitrificans</name>
    <dbReference type="NCBI Taxonomy" id="281362"/>
    <lineage>
        <taxon>Bacteria</taxon>
        <taxon>Pseudomonadati</taxon>
        <taxon>Pseudomonadota</taxon>
        <taxon>Betaproteobacteria</taxon>
        <taxon>Rhodocyclales</taxon>
        <taxon>Azonexaceae</taxon>
        <taxon>Dechloromonas</taxon>
    </lineage>
</organism>
<evidence type="ECO:0000259" key="8">
    <source>
        <dbReference type="PROSITE" id="PS50110"/>
    </source>
</evidence>
<gene>
    <name evidence="9" type="ORF">AT959_13185</name>
</gene>
<comment type="caution">
    <text evidence="9">The sequence shown here is derived from an EMBL/GenBank/DDBJ whole genome shotgun (WGS) entry which is preliminary data.</text>
</comment>
<dbReference type="GO" id="GO:0000160">
    <property type="term" value="P:phosphorelay signal transduction system"/>
    <property type="evidence" value="ECO:0007669"/>
    <property type="project" value="UniProtKB-KW"/>
</dbReference>
<dbReference type="CDD" id="cd06170">
    <property type="entry name" value="LuxR_C_like"/>
    <property type="match status" value="1"/>
</dbReference>
<keyword evidence="1 6" id="KW-0597">Phosphoprotein</keyword>
<evidence type="ECO:0000256" key="2">
    <source>
        <dbReference type="ARBA" id="ARBA00023012"/>
    </source>
</evidence>
<evidence type="ECO:0000256" key="6">
    <source>
        <dbReference type="PROSITE-ProRule" id="PRU00169"/>
    </source>
</evidence>
<accession>A0A133XH82</accession>
<dbReference type="InterPro" id="IPR011006">
    <property type="entry name" value="CheY-like_superfamily"/>
</dbReference>
<evidence type="ECO:0000313" key="9">
    <source>
        <dbReference type="EMBL" id="KXB30301.1"/>
    </source>
</evidence>
<feature type="modified residue" description="4-aspartylphosphate" evidence="6">
    <location>
        <position position="55"/>
    </location>
</feature>
<dbReference type="EMBL" id="LODL01000021">
    <property type="protein sequence ID" value="KXB30301.1"/>
    <property type="molecule type" value="Genomic_DNA"/>
</dbReference>
<dbReference type="STRING" id="281362.AT959_13185"/>
<dbReference type="InterPro" id="IPR001789">
    <property type="entry name" value="Sig_transdc_resp-reg_receiver"/>
</dbReference>
<dbReference type="Gene3D" id="3.40.50.2300">
    <property type="match status" value="1"/>
</dbReference>
<dbReference type="GO" id="GO:0003677">
    <property type="term" value="F:DNA binding"/>
    <property type="evidence" value="ECO:0007669"/>
    <property type="project" value="UniProtKB-KW"/>
</dbReference>
<keyword evidence="2" id="KW-0902">Two-component regulatory system</keyword>
<dbReference type="SUPFAM" id="SSF52172">
    <property type="entry name" value="CheY-like"/>
    <property type="match status" value="1"/>
</dbReference>
<dbReference type="InterPro" id="IPR036388">
    <property type="entry name" value="WH-like_DNA-bd_sf"/>
</dbReference>
<dbReference type="FunFam" id="3.40.50.2300:FF:000018">
    <property type="entry name" value="DNA-binding transcriptional regulator NtrC"/>
    <property type="match status" value="1"/>
</dbReference>
<dbReference type="PROSITE" id="PS00622">
    <property type="entry name" value="HTH_LUXR_1"/>
    <property type="match status" value="1"/>
</dbReference>
<dbReference type="SMART" id="SM00448">
    <property type="entry name" value="REC"/>
    <property type="match status" value="1"/>
</dbReference>
<evidence type="ECO:0000256" key="1">
    <source>
        <dbReference type="ARBA" id="ARBA00022553"/>
    </source>
</evidence>
<feature type="domain" description="HTH luxR-type" evidence="7">
    <location>
        <begin position="136"/>
        <end position="201"/>
    </location>
</feature>
<feature type="domain" description="Response regulatory" evidence="8">
    <location>
        <begin position="6"/>
        <end position="120"/>
    </location>
</feature>
<dbReference type="PANTHER" id="PTHR44688:SF16">
    <property type="entry name" value="DNA-BINDING TRANSCRIPTIONAL ACTIVATOR DEVR_DOSR"/>
    <property type="match status" value="1"/>
</dbReference>
<dbReference type="Gene3D" id="1.10.10.10">
    <property type="entry name" value="Winged helix-like DNA-binding domain superfamily/Winged helix DNA-binding domain"/>
    <property type="match status" value="1"/>
</dbReference>
<dbReference type="PROSITE" id="PS50110">
    <property type="entry name" value="RESPONSE_REGULATORY"/>
    <property type="match status" value="1"/>
</dbReference>
<reference evidence="9 10" key="1">
    <citation type="submission" date="2015-12" db="EMBL/GenBank/DDBJ databases">
        <title>Nitrous oxide reduction kinetics distinguish bacteria harboring typical versus atypical NosZ.</title>
        <authorList>
            <person name="Yoon S."/>
            <person name="Nissen S."/>
            <person name="Park D."/>
            <person name="Sanford R.A."/>
            <person name="Loeffler F.E."/>
        </authorList>
    </citation>
    <scope>NUCLEOTIDE SEQUENCE [LARGE SCALE GENOMIC DNA]</scope>
    <source>
        <strain evidence="9 10">ATCC BAA-841</strain>
    </source>
</reference>
<dbReference type="RefSeq" id="WP_066883796.1">
    <property type="nucleotide sequence ID" value="NZ_LODL01000021.1"/>
</dbReference>
<keyword evidence="10" id="KW-1185">Reference proteome</keyword>
<dbReference type="GO" id="GO:0006355">
    <property type="term" value="P:regulation of DNA-templated transcription"/>
    <property type="evidence" value="ECO:0007669"/>
    <property type="project" value="InterPro"/>
</dbReference>